<dbReference type="InterPro" id="IPR008928">
    <property type="entry name" value="6-hairpin_glycosidase_sf"/>
</dbReference>
<feature type="domain" description="Putative glycogen debranching enzyme N-terminal" evidence="1">
    <location>
        <begin position="6"/>
        <end position="198"/>
    </location>
</feature>
<evidence type="ECO:0000313" key="4">
    <source>
        <dbReference type="Proteomes" id="UP001596494"/>
    </source>
</evidence>
<dbReference type="RefSeq" id="WP_289215933.1">
    <property type="nucleotide sequence ID" value="NZ_JAPVRC010000004.1"/>
</dbReference>
<protein>
    <submittedName>
        <fullName evidence="3">Glycogen debranching N-terminal domain-containing protein</fullName>
    </submittedName>
</protein>
<keyword evidence="4" id="KW-1185">Reference proteome</keyword>
<sequence length="705" mass="79351">MDYRAIKENNMFLLTSPDGNIYPGGSNGLGLYINDTRFLSSLELFINGEAPILIDSDGSSNYVSRMILTNPHQEQDGSIELWRESVEISREQFIYEEVFYEKIILKNYSPQPIDFTFSLKAGADFKDMFLIRGFQSGNIGRISGIDSEQDYVKFSYEGADQLERSTKLQWSKAADADAFDQQLYHFPISLKPQEQEELIIKTSVEIKGQLKGLPLDYEKAFTLLSQSHESWNNQLPTIHSDSEALNNSFRQGLKDLRVLLTNLGHGQFPVAGLPWFGVPFGRDSLIAAWQLLPYYPESARGTLYTLADQQGTKEDEWRDEQPGKIMHEIRYGELANTNQVPFTPYFGTIDATPLFLVLLCEYVKWTGDLETFEQLQPNVERALEWIDKFGDRDSDGFVEYFQESSKGIANQGWKDSADSIVHRDGHYAEPPIALSEVQGYVYHAKTGLAEIYDRNNQMKKADSLRNEADELKVKFENAFWMEDEQFYAVALDQDKAQVGSITSNPGHTLISGITSSVRSRAVVDKLLSEPMFSGYGIRTMAATEKAYNPMSYHDGSVWPHDNSIALLGMSKLGFSKEVGITADALLKSASQFEHYRLPELFCGYDEKRGRLIEYPVACSPQAWAAGTSLTIVQSLLGIFPNVLQGEIHLNPALPKGVEYLKIERLPVGKGYLSIKVVTQENGVEVDVLENTTGLNIVFTQPVESK</sequence>
<dbReference type="Proteomes" id="UP001596494">
    <property type="component" value="Unassembled WGS sequence"/>
</dbReference>
<dbReference type="Gene3D" id="1.50.10.10">
    <property type="match status" value="1"/>
</dbReference>
<dbReference type="InterPro" id="IPR012341">
    <property type="entry name" value="6hp_glycosidase-like_sf"/>
</dbReference>
<proteinExistence type="predicted"/>
<dbReference type="EMBL" id="JBHTBY010000011">
    <property type="protein sequence ID" value="MFC7322015.1"/>
    <property type="molecule type" value="Genomic_DNA"/>
</dbReference>
<reference evidence="4" key="1">
    <citation type="journal article" date="2019" name="Int. J. Syst. Evol. Microbiol.">
        <title>The Global Catalogue of Microorganisms (GCM) 10K type strain sequencing project: providing services to taxonomists for standard genome sequencing and annotation.</title>
        <authorList>
            <consortium name="The Broad Institute Genomics Platform"/>
            <consortium name="The Broad Institute Genome Sequencing Center for Infectious Disease"/>
            <person name="Wu L."/>
            <person name="Ma J."/>
        </authorList>
    </citation>
    <scope>NUCLEOTIDE SEQUENCE [LARGE SCALE GENOMIC DNA]</scope>
    <source>
        <strain evidence="4">CCUG 73951</strain>
    </source>
</reference>
<dbReference type="Pfam" id="PF22422">
    <property type="entry name" value="MGH1-like_GH"/>
    <property type="match status" value="1"/>
</dbReference>
<dbReference type="InterPro" id="IPR054491">
    <property type="entry name" value="MGH1-like_GH"/>
</dbReference>
<dbReference type="InterPro" id="IPR032856">
    <property type="entry name" value="GDE_N_bis"/>
</dbReference>
<evidence type="ECO:0000259" key="1">
    <source>
        <dbReference type="Pfam" id="PF14742"/>
    </source>
</evidence>
<evidence type="ECO:0000313" key="3">
    <source>
        <dbReference type="EMBL" id="MFC7322015.1"/>
    </source>
</evidence>
<evidence type="ECO:0000259" key="2">
    <source>
        <dbReference type="Pfam" id="PF22422"/>
    </source>
</evidence>
<dbReference type="SUPFAM" id="SSF48208">
    <property type="entry name" value="Six-hairpin glycosidases"/>
    <property type="match status" value="1"/>
</dbReference>
<feature type="domain" description="Mannosylglycerate hydrolase MGH1-like glycoside hydrolase" evidence="2">
    <location>
        <begin position="344"/>
        <end position="591"/>
    </location>
</feature>
<accession>A0ABW2K781</accession>
<name>A0ABW2K781_9BACI</name>
<comment type="caution">
    <text evidence="3">The sequence shown here is derived from an EMBL/GenBank/DDBJ whole genome shotgun (WGS) entry which is preliminary data.</text>
</comment>
<organism evidence="3 4">
    <name type="scientific">Halobacillus campisalis</name>
    <dbReference type="NCBI Taxonomy" id="435909"/>
    <lineage>
        <taxon>Bacteria</taxon>
        <taxon>Bacillati</taxon>
        <taxon>Bacillota</taxon>
        <taxon>Bacilli</taxon>
        <taxon>Bacillales</taxon>
        <taxon>Bacillaceae</taxon>
        <taxon>Halobacillus</taxon>
    </lineage>
</organism>
<dbReference type="Pfam" id="PF14742">
    <property type="entry name" value="GDE_N_bis"/>
    <property type="match status" value="1"/>
</dbReference>
<gene>
    <name evidence="3" type="ORF">ACFQMN_14100</name>
</gene>